<gene>
    <name evidence="3" type="ORF">SAMN04488021_15315</name>
</gene>
<dbReference type="InterPro" id="IPR006016">
    <property type="entry name" value="UspA"/>
</dbReference>
<protein>
    <submittedName>
        <fullName evidence="3">Nucleotide-binding universal stress protein, UspA family</fullName>
    </submittedName>
</protein>
<evidence type="ECO:0000256" key="1">
    <source>
        <dbReference type="ARBA" id="ARBA00008791"/>
    </source>
</evidence>
<dbReference type="PANTHER" id="PTHR46268">
    <property type="entry name" value="STRESS RESPONSE PROTEIN NHAX"/>
    <property type="match status" value="1"/>
</dbReference>
<keyword evidence="4" id="KW-1185">Reference proteome</keyword>
<sequence>MSGENKILVPIDLAHESSWRKTLPEAFDRASRQGGTVTVMTVVPDIMAGLDWRYAIRGETGGSEDLDRRKLVADADERLRQVVAEYLPPGMEADTIARHGAVYEEILNVAEEIGTDFIIMAANRPSLSDYLLGPNTARVVRHARCSVSVIR</sequence>
<dbReference type="SUPFAM" id="SSF52402">
    <property type="entry name" value="Adenine nucleotide alpha hydrolases-like"/>
    <property type="match status" value="1"/>
</dbReference>
<dbReference type="Pfam" id="PF00582">
    <property type="entry name" value="Usp"/>
    <property type="match status" value="1"/>
</dbReference>
<dbReference type="InterPro" id="IPR014729">
    <property type="entry name" value="Rossmann-like_a/b/a_fold"/>
</dbReference>
<reference evidence="3 4" key="1">
    <citation type="submission" date="2016-10" db="EMBL/GenBank/DDBJ databases">
        <authorList>
            <person name="de Groot N.N."/>
        </authorList>
    </citation>
    <scope>NUCLEOTIDE SEQUENCE [LARGE SCALE GENOMIC DNA]</scope>
    <source>
        <strain evidence="3 4">DSM 8537</strain>
    </source>
</reference>
<dbReference type="STRING" id="34004.SAMN04488021_15315"/>
<feature type="domain" description="UspA" evidence="2">
    <location>
        <begin position="6"/>
        <end position="151"/>
    </location>
</feature>
<dbReference type="CDD" id="cd00293">
    <property type="entry name" value="USP-like"/>
    <property type="match status" value="1"/>
</dbReference>
<dbReference type="Proteomes" id="UP000183635">
    <property type="component" value="Unassembled WGS sequence"/>
</dbReference>
<dbReference type="PANTHER" id="PTHR46268:SF6">
    <property type="entry name" value="UNIVERSAL STRESS PROTEIN UP12"/>
    <property type="match status" value="1"/>
</dbReference>
<comment type="similarity">
    <text evidence="1">Belongs to the universal stress protein A family.</text>
</comment>
<dbReference type="InterPro" id="IPR006015">
    <property type="entry name" value="Universal_stress_UspA"/>
</dbReference>
<proteinExistence type="inferred from homology"/>
<name>A0A1I3ESC8_9RHOB</name>
<dbReference type="EMBL" id="FOPU01000053">
    <property type="protein sequence ID" value="SFI01852.1"/>
    <property type="molecule type" value="Genomic_DNA"/>
</dbReference>
<dbReference type="PRINTS" id="PR01438">
    <property type="entry name" value="UNVRSLSTRESS"/>
</dbReference>
<organism evidence="3 4">
    <name type="scientific">Paracoccus aminovorans</name>
    <dbReference type="NCBI Taxonomy" id="34004"/>
    <lineage>
        <taxon>Bacteria</taxon>
        <taxon>Pseudomonadati</taxon>
        <taxon>Pseudomonadota</taxon>
        <taxon>Alphaproteobacteria</taxon>
        <taxon>Rhodobacterales</taxon>
        <taxon>Paracoccaceae</taxon>
        <taxon>Paracoccus</taxon>
    </lineage>
</organism>
<dbReference type="AlphaFoldDB" id="A0A1I3ESC8"/>
<accession>A0A1I3ESC8</accession>
<evidence type="ECO:0000313" key="4">
    <source>
        <dbReference type="Proteomes" id="UP000183635"/>
    </source>
</evidence>
<dbReference type="Gene3D" id="3.40.50.620">
    <property type="entry name" value="HUPs"/>
    <property type="match status" value="1"/>
</dbReference>
<evidence type="ECO:0000259" key="2">
    <source>
        <dbReference type="Pfam" id="PF00582"/>
    </source>
</evidence>
<evidence type="ECO:0000313" key="3">
    <source>
        <dbReference type="EMBL" id="SFI01852.1"/>
    </source>
</evidence>